<feature type="region of interest" description="Disordered" evidence="1">
    <location>
        <begin position="40"/>
        <end position="75"/>
    </location>
</feature>
<feature type="domain" description="F-box" evidence="2">
    <location>
        <begin position="267"/>
        <end position="313"/>
    </location>
</feature>
<dbReference type="OrthoDB" id="9984533at2759"/>
<feature type="region of interest" description="Disordered" evidence="1">
    <location>
        <begin position="765"/>
        <end position="795"/>
    </location>
</feature>
<gene>
    <name evidence="3" type="ORF">P154DRAFT_562204</name>
</gene>
<name>A0A6A5WJJ5_9PLEO</name>
<protein>
    <recommendedName>
        <fullName evidence="2">F-box domain-containing protein</fullName>
    </recommendedName>
</protein>
<reference evidence="3" key="1">
    <citation type="journal article" date="2020" name="Stud. Mycol.">
        <title>101 Dothideomycetes genomes: a test case for predicting lifestyles and emergence of pathogens.</title>
        <authorList>
            <person name="Haridas S."/>
            <person name="Albert R."/>
            <person name="Binder M."/>
            <person name="Bloem J."/>
            <person name="Labutti K."/>
            <person name="Salamov A."/>
            <person name="Andreopoulos B."/>
            <person name="Baker S."/>
            <person name="Barry K."/>
            <person name="Bills G."/>
            <person name="Bluhm B."/>
            <person name="Cannon C."/>
            <person name="Castanera R."/>
            <person name="Culley D."/>
            <person name="Daum C."/>
            <person name="Ezra D."/>
            <person name="Gonzalez J."/>
            <person name="Henrissat B."/>
            <person name="Kuo A."/>
            <person name="Liang C."/>
            <person name="Lipzen A."/>
            <person name="Lutzoni F."/>
            <person name="Magnuson J."/>
            <person name="Mondo S."/>
            <person name="Nolan M."/>
            <person name="Ohm R."/>
            <person name="Pangilinan J."/>
            <person name="Park H.-J."/>
            <person name="Ramirez L."/>
            <person name="Alfaro M."/>
            <person name="Sun H."/>
            <person name="Tritt A."/>
            <person name="Yoshinaga Y."/>
            <person name="Zwiers L.-H."/>
            <person name="Turgeon B."/>
            <person name="Goodwin S."/>
            <person name="Spatafora J."/>
            <person name="Crous P."/>
            <person name="Grigoriev I."/>
        </authorList>
    </citation>
    <scope>NUCLEOTIDE SEQUENCE</scope>
    <source>
        <strain evidence="3">CBS 123094</strain>
    </source>
</reference>
<evidence type="ECO:0000313" key="4">
    <source>
        <dbReference type="Proteomes" id="UP000799779"/>
    </source>
</evidence>
<keyword evidence="4" id="KW-1185">Reference proteome</keyword>
<dbReference type="EMBL" id="ML977579">
    <property type="protein sequence ID" value="KAF2002070.1"/>
    <property type="molecule type" value="Genomic_DNA"/>
</dbReference>
<dbReference type="InterPro" id="IPR036047">
    <property type="entry name" value="F-box-like_dom_sf"/>
</dbReference>
<dbReference type="Proteomes" id="UP000799779">
    <property type="component" value="Unassembled WGS sequence"/>
</dbReference>
<dbReference type="SUPFAM" id="SSF81383">
    <property type="entry name" value="F-box domain"/>
    <property type="match status" value="1"/>
</dbReference>
<evidence type="ECO:0000256" key="1">
    <source>
        <dbReference type="SAM" id="MobiDB-lite"/>
    </source>
</evidence>
<sequence>MGSWDCYCAICGGPLGTGLERGATSATALKLRRRRVEKKRARLLKGGDASSEHDESSDVEMDEGDESVYPKDDDGTEIDLWNEKHSYDPELLNDDRVGWLIEGRAIGFNAEATGPQKYFMTGEGSYHDYGEFQVEWESDDEPGGEYECYTSYNSNHVPVYPFHHTCYKILATAISGNPTSIAADIIKNDTLYSVMEALTDAEGGRHLNLDYGIGGIDQFWRSLSGEEYSVCDPCHEPQLRRFLRTKFRYRNFPSSLQKIDLISRVTHDPFSHLPTELHHLIFEYLSIEDLVSVIRASFFTFRSTQDNAFWKQRVRKDILPWFWELQDEFANGYPDKIDYKTLYLWSMRMTAPEFGQHGPLMGVANRRRIWSGPCKMLAEHYQKSAAVASSDVDDCPDEAAEDIWANSSSEQMPVIAFPKSRGSQQKSKQWVRSWDEFEHANGTASLSAFWNTKGHLVGLGVTFGGDCRVLGQDDKNGQGNIKTTVNIPAGEWIKGVTMHIRISNALARPPQCTATVEGLTVNFYDLEPYTFGNLAPELAQRVINTTGDTTLTGAVALTGDGGTISRLSLLQCERDSDEDEDASLPFSHRLLWAPSALNLPTSSEDGQPKPIWSHPTLRVMEIEIPDRSDYETPFDLVPNHVLLWATDKNDLKNLIRISAHEAQVGTVSSDRNGEGYKDCPIFGILGLGATFNPASLKPPVSIPDRETAFPGGEISHFQIDGPGGEFVTEIHVADEAKAIKLVTNRGRECFFGEEYQNHWSILKPGGAVGWGSDDSDDSDDENEDEDEDEDGGEEG</sequence>
<feature type="compositionally biased region" description="Acidic residues" evidence="1">
    <location>
        <begin position="57"/>
        <end position="66"/>
    </location>
</feature>
<dbReference type="InterPro" id="IPR001810">
    <property type="entry name" value="F-box_dom"/>
</dbReference>
<organism evidence="3 4">
    <name type="scientific">Amniculicola lignicola CBS 123094</name>
    <dbReference type="NCBI Taxonomy" id="1392246"/>
    <lineage>
        <taxon>Eukaryota</taxon>
        <taxon>Fungi</taxon>
        <taxon>Dikarya</taxon>
        <taxon>Ascomycota</taxon>
        <taxon>Pezizomycotina</taxon>
        <taxon>Dothideomycetes</taxon>
        <taxon>Pleosporomycetidae</taxon>
        <taxon>Pleosporales</taxon>
        <taxon>Amniculicolaceae</taxon>
        <taxon>Amniculicola</taxon>
    </lineage>
</organism>
<evidence type="ECO:0000313" key="3">
    <source>
        <dbReference type="EMBL" id="KAF2002070.1"/>
    </source>
</evidence>
<dbReference type="AlphaFoldDB" id="A0A6A5WJJ5"/>
<evidence type="ECO:0000259" key="2">
    <source>
        <dbReference type="PROSITE" id="PS50181"/>
    </source>
</evidence>
<dbReference type="Gene3D" id="1.20.1280.50">
    <property type="match status" value="1"/>
</dbReference>
<feature type="compositionally biased region" description="Acidic residues" evidence="1">
    <location>
        <begin position="773"/>
        <end position="795"/>
    </location>
</feature>
<proteinExistence type="predicted"/>
<dbReference type="PROSITE" id="PS50181">
    <property type="entry name" value="FBOX"/>
    <property type="match status" value="1"/>
</dbReference>
<accession>A0A6A5WJJ5</accession>